<evidence type="ECO:0000256" key="2">
    <source>
        <dbReference type="SAM" id="Phobius"/>
    </source>
</evidence>
<keyword evidence="2" id="KW-0472">Membrane</keyword>
<gene>
    <name evidence="3" type="ORF">C2E20_7711</name>
</gene>
<keyword evidence="4" id="KW-1185">Reference proteome</keyword>
<keyword evidence="2" id="KW-1133">Transmembrane helix</keyword>
<evidence type="ECO:0000313" key="4">
    <source>
        <dbReference type="Proteomes" id="UP000239649"/>
    </source>
</evidence>
<name>A0A2P6V3K1_9CHLO</name>
<dbReference type="EMBL" id="LHPF02000034">
    <property type="protein sequence ID" value="PSC68654.1"/>
    <property type="molecule type" value="Genomic_DNA"/>
</dbReference>
<feature type="compositionally biased region" description="Basic residues" evidence="1">
    <location>
        <begin position="254"/>
        <end position="270"/>
    </location>
</feature>
<sequence length="314" mass="32655">MSKAAIIVSTLSLLAASALPAVLYYYVFQHAGLVIGPVAWAHWIVVGVATTFGVLAHGQGSNALLALHAALCCMLGAGLAGWDTAFAFQLDTRCETRQVAFAGCDSCTCAQDNTCTAALLANDPTCSSCVAYPSEVCIPALRTQNKMMMSFMGLAALVFLALPAFYSLLVLVRQEAGNTAAAAKRTLVSFSVDQQTALVEAGEKPSVTPPMLGAWVGFLLDCGDAECVTTGEKCRAALASRGFDLPITRAPAARGKKQLKGSKSSKKGAKNKMSADATADGLSVAESGGSRVRGSQVAAEEQRDVQFMTRTAVA</sequence>
<evidence type="ECO:0000256" key="1">
    <source>
        <dbReference type="SAM" id="MobiDB-lite"/>
    </source>
</evidence>
<dbReference type="Proteomes" id="UP000239649">
    <property type="component" value="Unassembled WGS sequence"/>
</dbReference>
<feature type="region of interest" description="Disordered" evidence="1">
    <location>
        <begin position="253"/>
        <end position="303"/>
    </location>
</feature>
<reference evidence="3 4" key="1">
    <citation type="journal article" date="2018" name="Plant J.">
        <title>Genome sequences of Chlorella sorokiniana UTEX 1602 and Micractinium conductrix SAG 241.80: implications to maltose excretion by a green alga.</title>
        <authorList>
            <person name="Arriola M.B."/>
            <person name="Velmurugan N."/>
            <person name="Zhang Y."/>
            <person name="Plunkett M.H."/>
            <person name="Hondzo H."/>
            <person name="Barney B.M."/>
        </authorList>
    </citation>
    <scope>NUCLEOTIDE SEQUENCE [LARGE SCALE GENOMIC DNA]</scope>
    <source>
        <strain evidence="3 4">SAG 241.80</strain>
    </source>
</reference>
<feature type="transmembrane region" description="Helical" evidence="2">
    <location>
        <begin position="151"/>
        <end position="172"/>
    </location>
</feature>
<keyword evidence="2" id="KW-0812">Transmembrane</keyword>
<comment type="caution">
    <text evidence="3">The sequence shown here is derived from an EMBL/GenBank/DDBJ whole genome shotgun (WGS) entry which is preliminary data.</text>
</comment>
<accession>A0A2P6V3K1</accession>
<organism evidence="3 4">
    <name type="scientific">Micractinium conductrix</name>
    <dbReference type="NCBI Taxonomy" id="554055"/>
    <lineage>
        <taxon>Eukaryota</taxon>
        <taxon>Viridiplantae</taxon>
        <taxon>Chlorophyta</taxon>
        <taxon>core chlorophytes</taxon>
        <taxon>Trebouxiophyceae</taxon>
        <taxon>Chlorellales</taxon>
        <taxon>Chlorellaceae</taxon>
        <taxon>Chlorella clade</taxon>
        <taxon>Micractinium</taxon>
    </lineage>
</organism>
<dbReference type="OrthoDB" id="515051at2759"/>
<proteinExistence type="predicted"/>
<dbReference type="AlphaFoldDB" id="A0A2P6V3K1"/>
<evidence type="ECO:0000313" key="3">
    <source>
        <dbReference type="EMBL" id="PSC68654.1"/>
    </source>
</evidence>
<protein>
    <submittedName>
        <fullName evidence="3">Solute carrier family 25 member 33</fullName>
    </submittedName>
</protein>
<feature type="transmembrane region" description="Helical" evidence="2">
    <location>
        <begin position="63"/>
        <end position="82"/>
    </location>
</feature>
<feature type="transmembrane region" description="Helical" evidence="2">
    <location>
        <begin position="30"/>
        <end position="56"/>
    </location>
</feature>